<dbReference type="PANTHER" id="PTHR42734">
    <property type="entry name" value="METAL TRANSPORT SYSTEM ATP-BINDING PROTEIN TM_0124-RELATED"/>
    <property type="match status" value="1"/>
</dbReference>
<evidence type="ECO:0000256" key="1">
    <source>
        <dbReference type="ARBA" id="ARBA00022448"/>
    </source>
</evidence>
<keyword evidence="1" id="KW-0813">Transport</keyword>
<evidence type="ECO:0000256" key="3">
    <source>
        <dbReference type="ARBA" id="ARBA00022840"/>
    </source>
</evidence>
<dbReference type="Proteomes" id="UP001158066">
    <property type="component" value="Unassembled WGS sequence"/>
</dbReference>
<keyword evidence="3 5" id="KW-0067">ATP-binding</keyword>
<dbReference type="AlphaFoldDB" id="A0AA45X089"/>
<dbReference type="RefSeq" id="WP_283410810.1">
    <property type="nucleotide sequence ID" value="NZ_FXUF01000022.1"/>
</dbReference>
<evidence type="ECO:0000313" key="6">
    <source>
        <dbReference type="Proteomes" id="UP001158066"/>
    </source>
</evidence>
<accession>A0AA45X089</accession>
<dbReference type="Gene3D" id="3.40.50.300">
    <property type="entry name" value="P-loop containing nucleotide triphosphate hydrolases"/>
    <property type="match status" value="1"/>
</dbReference>
<dbReference type="Pfam" id="PF00005">
    <property type="entry name" value="ABC_tran"/>
    <property type="match status" value="1"/>
</dbReference>
<name>A0AA45X089_9CLOT</name>
<reference evidence="5" key="1">
    <citation type="submission" date="2017-05" db="EMBL/GenBank/DDBJ databases">
        <authorList>
            <person name="Varghese N."/>
            <person name="Submissions S."/>
        </authorList>
    </citation>
    <scope>NUCLEOTIDE SEQUENCE</scope>
    <source>
        <strain evidence="5">Su22</strain>
    </source>
</reference>
<dbReference type="PANTHER" id="PTHR42734:SF19">
    <property type="entry name" value="IRON COMPOUNDS ABC TRANSPORTER, ATP-BINDING PROTEIN"/>
    <property type="match status" value="1"/>
</dbReference>
<keyword evidence="6" id="KW-1185">Reference proteome</keyword>
<feature type="domain" description="ABC transporter" evidence="4">
    <location>
        <begin position="3"/>
        <end position="240"/>
    </location>
</feature>
<dbReference type="FunFam" id="3.40.50.300:FF:000134">
    <property type="entry name" value="Iron-enterobactin ABC transporter ATP-binding protein"/>
    <property type="match status" value="1"/>
</dbReference>
<evidence type="ECO:0000256" key="2">
    <source>
        <dbReference type="ARBA" id="ARBA00022741"/>
    </source>
</evidence>
<evidence type="ECO:0000259" key="4">
    <source>
        <dbReference type="PROSITE" id="PS50893"/>
    </source>
</evidence>
<keyword evidence="2" id="KW-0547">Nucleotide-binding</keyword>
<gene>
    <name evidence="5" type="ORF">SAMN06296020_12216</name>
</gene>
<dbReference type="InterPro" id="IPR003439">
    <property type="entry name" value="ABC_transporter-like_ATP-bd"/>
</dbReference>
<protein>
    <submittedName>
        <fullName evidence="5">Iron complex transport system ATP-binding protein</fullName>
    </submittedName>
</protein>
<dbReference type="InterPro" id="IPR027417">
    <property type="entry name" value="P-loop_NTPase"/>
</dbReference>
<dbReference type="PROSITE" id="PS50893">
    <property type="entry name" value="ABC_TRANSPORTER_2"/>
    <property type="match status" value="1"/>
</dbReference>
<organism evidence="5 6">
    <name type="scientific">Anoxynatronum buryatiense</name>
    <dbReference type="NCBI Taxonomy" id="489973"/>
    <lineage>
        <taxon>Bacteria</taxon>
        <taxon>Bacillati</taxon>
        <taxon>Bacillota</taxon>
        <taxon>Clostridia</taxon>
        <taxon>Eubacteriales</taxon>
        <taxon>Clostridiaceae</taxon>
        <taxon>Anoxynatronum</taxon>
    </lineage>
</organism>
<proteinExistence type="predicted"/>
<dbReference type="GO" id="GO:0016887">
    <property type="term" value="F:ATP hydrolysis activity"/>
    <property type="evidence" value="ECO:0007669"/>
    <property type="project" value="InterPro"/>
</dbReference>
<dbReference type="SMART" id="SM00382">
    <property type="entry name" value="AAA"/>
    <property type="match status" value="1"/>
</dbReference>
<comment type="caution">
    <text evidence="5">The sequence shown here is derived from an EMBL/GenBank/DDBJ whole genome shotgun (WGS) entry which is preliminary data.</text>
</comment>
<evidence type="ECO:0000313" key="5">
    <source>
        <dbReference type="EMBL" id="SMP71115.1"/>
    </source>
</evidence>
<dbReference type="InterPro" id="IPR050153">
    <property type="entry name" value="Metal_Ion_Import_ABC"/>
</dbReference>
<dbReference type="GO" id="GO:0005524">
    <property type="term" value="F:ATP binding"/>
    <property type="evidence" value="ECO:0007669"/>
    <property type="project" value="UniProtKB-KW"/>
</dbReference>
<dbReference type="EMBL" id="FXUF01000022">
    <property type="protein sequence ID" value="SMP71115.1"/>
    <property type="molecule type" value="Genomic_DNA"/>
</dbReference>
<sequence>MTIHVEQLSFSYGSHQVLREISFSVPKGQLCGLFGPNGTGKTTLFKCLTGVMPGKHEQHIFLEDKPLHGMPPKQRAQMMAYVPQEHTPPFPYQVKEVVLMGRTPYMGGVYGPKTSDYEAAVEAMEKTGITSLAEVPYTQLSGGQRQLTLLARAFAQQTEMLLLDEPTASLDFKNQMLLWKTIRSNMKAGKTAIICTHDPNHVFWFCDAVVVLGRQGSIIAQGRPQDVLTDEVLREIYGEISQVEQIGHRSVVMPFLDTVMDM</sequence>
<dbReference type="SUPFAM" id="SSF52540">
    <property type="entry name" value="P-loop containing nucleoside triphosphate hydrolases"/>
    <property type="match status" value="1"/>
</dbReference>
<dbReference type="CDD" id="cd03214">
    <property type="entry name" value="ABC_Iron-Siderophores_B12_Hemin"/>
    <property type="match status" value="1"/>
</dbReference>
<dbReference type="InterPro" id="IPR003593">
    <property type="entry name" value="AAA+_ATPase"/>
</dbReference>